<dbReference type="OrthoDB" id="6782755at2759"/>
<dbReference type="EMBL" id="VTPC01090590">
    <property type="protein sequence ID" value="KAF2882725.1"/>
    <property type="molecule type" value="Genomic_DNA"/>
</dbReference>
<reference evidence="1" key="1">
    <citation type="submission" date="2019-08" db="EMBL/GenBank/DDBJ databases">
        <title>The genome of the North American firefly Photinus pyralis.</title>
        <authorList>
            <consortium name="Photinus pyralis genome working group"/>
            <person name="Fallon T.R."/>
            <person name="Sander Lower S.E."/>
            <person name="Weng J.-K."/>
        </authorList>
    </citation>
    <scope>NUCLEOTIDE SEQUENCE</scope>
    <source>
        <strain evidence="1">TRF0915ILg1</strain>
        <tissue evidence="1">Whole body</tissue>
    </source>
</reference>
<dbReference type="AlphaFoldDB" id="A0A8K0C832"/>
<keyword evidence="2" id="KW-1185">Reference proteome</keyword>
<accession>A0A8K0C832</accession>
<sequence>MKYLRNTTEEIEKSRKKNNVVINELKIDARETKVLKETMKTFVKKHLNIDVEIKIAAKLGDKTGLVQLKNENDKTTLMQNKAKLRHIKTERVFINDGQTKKEREKPRQLRLMAKTEREKVKRLRVQ</sequence>
<dbReference type="Proteomes" id="UP000801492">
    <property type="component" value="Unassembled WGS sequence"/>
</dbReference>
<protein>
    <submittedName>
        <fullName evidence="1">Uncharacterized protein</fullName>
    </submittedName>
</protein>
<organism evidence="1 2">
    <name type="scientific">Ignelater luminosus</name>
    <name type="common">Cucubano</name>
    <name type="synonym">Pyrophorus luminosus</name>
    <dbReference type="NCBI Taxonomy" id="2038154"/>
    <lineage>
        <taxon>Eukaryota</taxon>
        <taxon>Metazoa</taxon>
        <taxon>Ecdysozoa</taxon>
        <taxon>Arthropoda</taxon>
        <taxon>Hexapoda</taxon>
        <taxon>Insecta</taxon>
        <taxon>Pterygota</taxon>
        <taxon>Neoptera</taxon>
        <taxon>Endopterygota</taxon>
        <taxon>Coleoptera</taxon>
        <taxon>Polyphaga</taxon>
        <taxon>Elateriformia</taxon>
        <taxon>Elateroidea</taxon>
        <taxon>Elateridae</taxon>
        <taxon>Agrypninae</taxon>
        <taxon>Pyrophorini</taxon>
        <taxon>Ignelater</taxon>
    </lineage>
</organism>
<name>A0A8K0C832_IGNLU</name>
<comment type="caution">
    <text evidence="1">The sequence shown here is derived from an EMBL/GenBank/DDBJ whole genome shotgun (WGS) entry which is preliminary data.</text>
</comment>
<evidence type="ECO:0000313" key="2">
    <source>
        <dbReference type="Proteomes" id="UP000801492"/>
    </source>
</evidence>
<gene>
    <name evidence="1" type="ORF">ILUMI_23458</name>
</gene>
<evidence type="ECO:0000313" key="1">
    <source>
        <dbReference type="EMBL" id="KAF2882725.1"/>
    </source>
</evidence>
<proteinExistence type="predicted"/>